<dbReference type="PROSITE" id="PS50828">
    <property type="entry name" value="SMR"/>
    <property type="match status" value="1"/>
</dbReference>
<dbReference type="RefSeq" id="WP_263544286.1">
    <property type="nucleotide sequence ID" value="NZ_JAOVZO020000020.1"/>
</dbReference>
<dbReference type="AlphaFoldDB" id="A0A9X3YQP8"/>
<evidence type="ECO:0000313" key="3">
    <source>
        <dbReference type="Proteomes" id="UP001139971"/>
    </source>
</evidence>
<dbReference type="Gene3D" id="3.30.1370.110">
    <property type="match status" value="1"/>
</dbReference>
<dbReference type="Proteomes" id="UP001139971">
    <property type="component" value="Unassembled WGS sequence"/>
</dbReference>
<comment type="caution">
    <text evidence="2">The sequence shown here is derived from an EMBL/GenBank/DDBJ whole genome shotgun (WGS) entry which is preliminary data.</text>
</comment>
<dbReference type="InterPro" id="IPR002625">
    <property type="entry name" value="Smr_dom"/>
</dbReference>
<accession>A0A9X3YQP8</accession>
<evidence type="ECO:0000259" key="1">
    <source>
        <dbReference type="PROSITE" id="PS50828"/>
    </source>
</evidence>
<proteinExistence type="predicted"/>
<dbReference type="Pfam" id="PF01713">
    <property type="entry name" value="Smr"/>
    <property type="match status" value="1"/>
</dbReference>
<reference evidence="2" key="1">
    <citation type="submission" date="2023-02" db="EMBL/GenBank/DDBJ databases">
        <title>Tahibacter soli sp. nov. isolated from soil.</title>
        <authorList>
            <person name="Baek J.H."/>
            <person name="Lee J.K."/>
            <person name="Choi D.G."/>
            <person name="Jeon C.O."/>
        </authorList>
    </citation>
    <scope>NUCLEOTIDE SEQUENCE</scope>
    <source>
        <strain evidence="2">BL</strain>
    </source>
</reference>
<feature type="domain" description="Smr" evidence="1">
    <location>
        <begin position="103"/>
        <end position="184"/>
    </location>
</feature>
<dbReference type="InterPro" id="IPR036063">
    <property type="entry name" value="Smr_dom_sf"/>
</dbReference>
<dbReference type="PANTHER" id="PTHR35562">
    <property type="entry name" value="DNA ENDONUCLEASE SMRA-RELATED"/>
    <property type="match status" value="1"/>
</dbReference>
<dbReference type="PANTHER" id="PTHR35562:SF2">
    <property type="entry name" value="DNA ENDONUCLEASE SMRA-RELATED"/>
    <property type="match status" value="1"/>
</dbReference>
<dbReference type="EMBL" id="JAOVZO020000020">
    <property type="protein sequence ID" value="MDC8015273.1"/>
    <property type="molecule type" value="Genomic_DNA"/>
</dbReference>
<keyword evidence="3" id="KW-1185">Reference proteome</keyword>
<evidence type="ECO:0000313" key="2">
    <source>
        <dbReference type="EMBL" id="MDC8015273.1"/>
    </source>
</evidence>
<gene>
    <name evidence="2" type="ORF">OD750_022265</name>
</gene>
<dbReference type="GO" id="GO:0004520">
    <property type="term" value="F:DNA endonuclease activity"/>
    <property type="evidence" value="ECO:0007669"/>
    <property type="project" value="TreeGrafter"/>
</dbReference>
<sequence length="187" mass="21157">MRKRPARPPDPVSDDDIRLFHEAIGPVRRHVDDTAPANTIDKPAPEPRQFLLDEARVRDELLDMPIDPGEMEVGEELSYLRDGYRPDLLKRLKRGHFSIEDEIDLHQMNAEVARSAIVEFMGEAKRRGLHCIKLIHGKGLRSRAGGPVIKRLVDRMLRQRDDVVGFASARSEHGGTGATVVLLRYRG</sequence>
<organism evidence="2 3">
    <name type="scientific">Tahibacter soli</name>
    <dbReference type="NCBI Taxonomy" id="2983605"/>
    <lineage>
        <taxon>Bacteria</taxon>
        <taxon>Pseudomonadati</taxon>
        <taxon>Pseudomonadota</taxon>
        <taxon>Gammaproteobacteria</taxon>
        <taxon>Lysobacterales</taxon>
        <taxon>Rhodanobacteraceae</taxon>
        <taxon>Tahibacter</taxon>
    </lineage>
</organism>
<protein>
    <submittedName>
        <fullName evidence="2">Smr/MutS family protein</fullName>
    </submittedName>
</protein>
<name>A0A9X3YQP8_9GAMM</name>
<dbReference type="SUPFAM" id="SSF160443">
    <property type="entry name" value="SMR domain-like"/>
    <property type="match status" value="1"/>
</dbReference>
<dbReference type="SMART" id="SM00463">
    <property type="entry name" value="SMR"/>
    <property type="match status" value="1"/>
</dbReference>